<dbReference type="AlphaFoldDB" id="A0A2R5FQD2"/>
<keyword evidence="5" id="KW-0574">Periplasm</keyword>
<evidence type="ECO:0000313" key="7">
    <source>
        <dbReference type="Proteomes" id="UP000245124"/>
    </source>
</evidence>
<dbReference type="EMBL" id="BDUD01000001">
    <property type="protein sequence ID" value="GBG20505.1"/>
    <property type="molecule type" value="Genomic_DNA"/>
</dbReference>
<sequence length="396" mass="43485">MSLWQRPLKRLQAMSYDKLLLCETLRKRIYVKHRTYRFRLNSLKSFVSLFLVGTVLSLALAACSGGTASNPSSETPAASPVAASKDNVELTLVSFAVTKAAHEAIIPKFVEQWKKDHNQTVVFKQSYGGSGSQTRAVIDGLEADVVHLALAGDTSKIEKAGLIQPGWEKEVPNNGIVSKSVAALVTRPGNPKNIKTWQDLSKDGIKLITADPKTSGVARWNFLALWNSVIKTGGDDAKATEFVTKVYRNVPLLTKDAREATDAFFKQGQGDALINYENEIILAEQKGEKLTAIIPDVNISIDNPIAVVDKNVDKHGTREVAEGFVKYLYTPEAQQEFAKLGFRPVDDTLTLSKEVADKFPKVKTLGTVADFGGWDGINQKFFAEGAIFDQIQAKKR</sequence>
<dbReference type="GO" id="GO:0140104">
    <property type="term" value="F:molecular carrier activity"/>
    <property type="evidence" value="ECO:0007669"/>
    <property type="project" value="InterPro"/>
</dbReference>
<keyword evidence="7" id="KW-1185">Reference proteome</keyword>
<dbReference type="OrthoDB" id="9802127at2"/>
<evidence type="ECO:0000256" key="3">
    <source>
        <dbReference type="ARBA" id="ARBA00022448"/>
    </source>
</evidence>
<reference evidence="6 7" key="1">
    <citation type="submission" date="2017-06" db="EMBL/GenBank/DDBJ databases">
        <title>Genome sequencing of cyanobaciteial culture collection at National Institute for Environmental Studies (NIES).</title>
        <authorList>
            <person name="Hirose Y."/>
            <person name="Shimura Y."/>
            <person name="Fujisawa T."/>
            <person name="Nakamura Y."/>
            <person name="Kawachi M."/>
        </authorList>
    </citation>
    <scope>NUCLEOTIDE SEQUENCE [LARGE SCALE GENOMIC DNA]</scope>
    <source>
        <strain evidence="6 7">NIES-4072</strain>
    </source>
</reference>
<dbReference type="CDD" id="cd01005">
    <property type="entry name" value="PBP2_CysP"/>
    <property type="match status" value="1"/>
</dbReference>
<dbReference type="NCBIfam" id="TIGR00971">
    <property type="entry name" value="3a0106s03"/>
    <property type="match status" value="1"/>
</dbReference>
<dbReference type="GO" id="GO:1902358">
    <property type="term" value="P:sulfate transmembrane transport"/>
    <property type="evidence" value="ECO:0007669"/>
    <property type="project" value="InterPro"/>
</dbReference>
<dbReference type="Pfam" id="PF13531">
    <property type="entry name" value="SBP_bac_11"/>
    <property type="match status" value="1"/>
</dbReference>
<accession>A0A2R5FQD2</accession>
<dbReference type="PANTHER" id="PTHR30368">
    <property type="entry name" value="SULFATE-BINDING PROTEIN"/>
    <property type="match status" value="1"/>
</dbReference>
<dbReference type="InterPro" id="IPR005669">
    <property type="entry name" value="Thiosulph/SO4-bd"/>
</dbReference>
<gene>
    <name evidence="6" type="ORF">NIES4072_41840</name>
</gene>
<evidence type="ECO:0000313" key="6">
    <source>
        <dbReference type="EMBL" id="GBG20505.1"/>
    </source>
</evidence>
<evidence type="ECO:0000256" key="1">
    <source>
        <dbReference type="ARBA" id="ARBA00004418"/>
    </source>
</evidence>
<evidence type="ECO:0000256" key="4">
    <source>
        <dbReference type="ARBA" id="ARBA00022729"/>
    </source>
</evidence>
<protein>
    <submittedName>
        <fullName evidence="6">Sulfate ABC transporter periplasmic sulfate-binding protein</fullName>
    </submittedName>
</protein>
<keyword evidence="4" id="KW-0732">Signal</keyword>
<comment type="similarity">
    <text evidence="2">Belongs to the prokaryotic sulfate-binding protein family.</text>
</comment>
<dbReference type="RefSeq" id="WP_109010468.1">
    <property type="nucleotide sequence ID" value="NZ_BDUD01000001.1"/>
</dbReference>
<name>A0A2R5FQD2_NOSCO</name>
<dbReference type="PANTHER" id="PTHR30368:SF2">
    <property type="entry name" value="SULFATE-BINDING PROTEIN"/>
    <property type="match status" value="1"/>
</dbReference>
<comment type="caution">
    <text evidence="6">The sequence shown here is derived from an EMBL/GenBank/DDBJ whole genome shotgun (WGS) entry which is preliminary data.</text>
</comment>
<evidence type="ECO:0000256" key="2">
    <source>
        <dbReference type="ARBA" id="ARBA00006099"/>
    </source>
</evidence>
<dbReference type="Gene3D" id="3.40.190.10">
    <property type="entry name" value="Periplasmic binding protein-like II"/>
    <property type="match status" value="2"/>
</dbReference>
<evidence type="ECO:0000256" key="5">
    <source>
        <dbReference type="ARBA" id="ARBA00022764"/>
    </source>
</evidence>
<dbReference type="Proteomes" id="UP000245124">
    <property type="component" value="Unassembled WGS sequence"/>
</dbReference>
<dbReference type="GO" id="GO:0042597">
    <property type="term" value="C:periplasmic space"/>
    <property type="evidence" value="ECO:0007669"/>
    <property type="project" value="UniProtKB-SubCell"/>
</dbReference>
<dbReference type="SUPFAM" id="SSF53850">
    <property type="entry name" value="Periplasmic binding protein-like II"/>
    <property type="match status" value="1"/>
</dbReference>
<proteinExistence type="inferred from homology"/>
<keyword evidence="3" id="KW-0813">Transport</keyword>
<organism evidence="6 7">
    <name type="scientific">Nostoc commune NIES-4072</name>
    <dbReference type="NCBI Taxonomy" id="2005467"/>
    <lineage>
        <taxon>Bacteria</taxon>
        <taxon>Bacillati</taxon>
        <taxon>Cyanobacteriota</taxon>
        <taxon>Cyanophyceae</taxon>
        <taxon>Nostocales</taxon>
        <taxon>Nostocaceae</taxon>
        <taxon>Nostoc</taxon>
    </lineage>
</organism>
<comment type="subcellular location">
    <subcellularLocation>
        <location evidence="1">Periplasm</location>
    </subcellularLocation>
</comment>